<feature type="domain" description="Protein kinase" evidence="7">
    <location>
        <begin position="1"/>
        <end position="79"/>
    </location>
</feature>
<dbReference type="PROSITE" id="PS50011">
    <property type="entry name" value="PROTEIN_KINASE_DOM"/>
    <property type="match status" value="1"/>
</dbReference>
<evidence type="ECO:0000256" key="4">
    <source>
        <dbReference type="ARBA" id="ARBA00022741"/>
    </source>
</evidence>
<gene>
    <name evidence="8" type="ORF">P7K49_013242</name>
</gene>
<dbReference type="Pfam" id="PF00069">
    <property type="entry name" value="Pkinase"/>
    <property type="match status" value="1"/>
</dbReference>
<dbReference type="Proteomes" id="UP001266305">
    <property type="component" value="Unassembled WGS sequence"/>
</dbReference>
<dbReference type="PANTHER" id="PTHR24346">
    <property type="entry name" value="MAP/MICROTUBULE AFFINITY-REGULATING KINASE"/>
    <property type="match status" value="1"/>
</dbReference>
<name>A0ABQ9VFD0_SAGOE</name>
<comment type="caution">
    <text evidence="8">The sequence shown here is derived from an EMBL/GenBank/DDBJ whole genome shotgun (WGS) entry which is preliminary data.</text>
</comment>
<dbReference type="PANTHER" id="PTHR24346:SF51">
    <property type="entry name" value="PAS DOMAIN-CONTAINING SERINE_THREONINE-PROTEIN KINASE"/>
    <property type="match status" value="1"/>
</dbReference>
<evidence type="ECO:0000259" key="7">
    <source>
        <dbReference type="PROSITE" id="PS50011"/>
    </source>
</evidence>
<evidence type="ECO:0000256" key="3">
    <source>
        <dbReference type="ARBA" id="ARBA00022679"/>
    </source>
</evidence>
<keyword evidence="4" id="KW-0547">Nucleotide-binding</keyword>
<protein>
    <recommendedName>
        <fullName evidence="1">non-specific serine/threonine protein kinase</fullName>
        <ecNumber evidence="1">2.7.11.1</ecNumber>
    </recommendedName>
</protein>
<keyword evidence="3" id="KW-0808">Transferase</keyword>
<dbReference type="InterPro" id="IPR011009">
    <property type="entry name" value="Kinase-like_dom_sf"/>
</dbReference>
<keyword evidence="6" id="KW-0067">ATP-binding</keyword>
<evidence type="ECO:0000313" key="9">
    <source>
        <dbReference type="Proteomes" id="UP001266305"/>
    </source>
</evidence>
<evidence type="ECO:0000256" key="5">
    <source>
        <dbReference type="ARBA" id="ARBA00022777"/>
    </source>
</evidence>
<sequence length="153" mass="17049">MAPSHSYRGPELEMWSLGVTLYTLVFEENPFCELEETVEAAIHPPYLVSKELMSLVSGLLQPVPEKRTTLDKLVTDPWVTQPVNLADYTWEEVCRVNKPAAWRGSWFFRQGSGHRANAAAQSIWTKLVIVALGLDPHSTAAGAVLLGHCQLDF</sequence>
<dbReference type="InterPro" id="IPR000719">
    <property type="entry name" value="Prot_kinase_dom"/>
</dbReference>
<dbReference type="SUPFAM" id="SSF56112">
    <property type="entry name" value="Protein kinase-like (PK-like)"/>
    <property type="match status" value="1"/>
</dbReference>
<reference evidence="8 9" key="1">
    <citation type="submission" date="2023-05" db="EMBL/GenBank/DDBJ databases">
        <title>B98-5 Cell Line De Novo Hybrid Assembly: An Optical Mapping Approach.</title>
        <authorList>
            <person name="Kananen K."/>
            <person name="Auerbach J.A."/>
            <person name="Kautto E."/>
            <person name="Blachly J.S."/>
        </authorList>
    </citation>
    <scope>NUCLEOTIDE SEQUENCE [LARGE SCALE GENOMIC DNA]</scope>
    <source>
        <strain evidence="8">B95-8</strain>
        <tissue evidence="8">Cell line</tissue>
    </source>
</reference>
<dbReference type="EC" id="2.7.11.1" evidence="1"/>
<proteinExistence type="predicted"/>
<dbReference type="Gene3D" id="1.10.510.10">
    <property type="entry name" value="Transferase(Phosphotransferase) domain 1"/>
    <property type="match status" value="1"/>
</dbReference>
<accession>A0ABQ9VFD0</accession>
<evidence type="ECO:0000313" key="8">
    <source>
        <dbReference type="EMBL" id="KAK2108077.1"/>
    </source>
</evidence>
<evidence type="ECO:0000256" key="1">
    <source>
        <dbReference type="ARBA" id="ARBA00012513"/>
    </source>
</evidence>
<keyword evidence="9" id="KW-1185">Reference proteome</keyword>
<keyword evidence="5" id="KW-0418">Kinase</keyword>
<evidence type="ECO:0000256" key="6">
    <source>
        <dbReference type="ARBA" id="ARBA00022840"/>
    </source>
</evidence>
<evidence type="ECO:0000256" key="2">
    <source>
        <dbReference type="ARBA" id="ARBA00022527"/>
    </source>
</evidence>
<dbReference type="EMBL" id="JASSZA010000006">
    <property type="protein sequence ID" value="KAK2108077.1"/>
    <property type="molecule type" value="Genomic_DNA"/>
</dbReference>
<organism evidence="8 9">
    <name type="scientific">Saguinus oedipus</name>
    <name type="common">Cotton-top tamarin</name>
    <name type="synonym">Oedipomidas oedipus</name>
    <dbReference type="NCBI Taxonomy" id="9490"/>
    <lineage>
        <taxon>Eukaryota</taxon>
        <taxon>Metazoa</taxon>
        <taxon>Chordata</taxon>
        <taxon>Craniata</taxon>
        <taxon>Vertebrata</taxon>
        <taxon>Euteleostomi</taxon>
        <taxon>Mammalia</taxon>
        <taxon>Eutheria</taxon>
        <taxon>Euarchontoglires</taxon>
        <taxon>Primates</taxon>
        <taxon>Haplorrhini</taxon>
        <taxon>Platyrrhini</taxon>
        <taxon>Cebidae</taxon>
        <taxon>Callitrichinae</taxon>
        <taxon>Saguinus</taxon>
    </lineage>
</organism>
<keyword evidence="2" id="KW-0723">Serine/threonine-protein kinase</keyword>